<dbReference type="SUPFAM" id="SSF51126">
    <property type="entry name" value="Pectin lyase-like"/>
    <property type="match status" value="3"/>
</dbReference>
<evidence type="ECO:0000313" key="4">
    <source>
        <dbReference type="EMBL" id="QDT62317.1"/>
    </source>
</evidence>
<evidence type="ECO:0000256" key="2">
    <source>
        <dbReference type="SAM" id="SignalP"/>
    </source>
</evidence>
<dbReference type="OrthoDB" id="225534at2"/>
<organism evidence="4 5">
    <name type="scientific">Stieleria bergensis</name>
    <dbReference type="NCBI Taxonomy" id="2528025"/>
    <lineage>
        <taxon>Bacteria</taxon>
        <taxon>Pseudomonadati</taxon>
        <taxon>Planctomycetota</taxon>
        <taxon>Planctomycetia</taxon>
        <taxon>Pirellulales</taxon>
        <taxon>Pirellulaceae</taxon>
        <taxon>Stieleria</taxon>
    </lineage>
</organism>
<feature type="chain" id="PRO_5021716836" description="Right handed beta helix domain-containing protein" evidence="2">
    <location>
        <begin position="25"/>
        <end position="547"/>
    </location>
</feature>
<evidence type="ECO:0000259" key="3">
    <source>
        <dbReference type="Pfam" id="PF13229"/>
    </source>
</evidence>
<dbReference type="InterPro" id="IPR012332">
    <property type="entry name" value="Autotransporter_pectin_lyase_C"/>
</dbReference>
<feature type="domain" description="Right handed beta helix" evidence="3">
    <location>
        <begin position="409"/>
        <end position="541"/>
    </location>
</feature>
<keyword evidence="1" id="KW-0677">Repeat</keyword>
<feature type="domain" description="Right handed beta helix" evidence="3">
    <location>
        <begin position="270"/>
        <end position="396"/>
    </location>
</feature>
<name>A0A517T1R5_9BACT</name>
<proteinExistence type="predicted"/>
<dbReference type="InterPro" id="IPR006626">
    <property type="entry name" value="PbH1"/>
</dbReference>
<dbReference type="Proteomes" id="UP000315003">
    <property type="component" value="Chromosome"/>
</dbReference>
<dbReference type="PANTHER" id="PTHR22990:SF15">
    <property type="entry name" value="F-BOX ONLY PROTEIN 10"/>
    <property type="match status" value="1"/>
</dbReference>
<dbReference type="InterPro" id="IPR039448">
    <property type="entry name" value="Beta_helix"/>
</dbReference>
<feature type="domain" description="Right handed beta helix" evidence="3">
    <location>
        <begin position="148"/>
        <end position="269"/>
    </location>
</feature>
<dbReference type="InterPro" id="IPR011050">
    <property type="entry name" value="Pectin_lyase_fold/virulence"/>
</dbReference>
<dbReference type="InterPro" id="IPR012334">
    <property type="entry name" value="Pectin_lyas_fold"/>
</dbReference>
<dbReference type="RefSeq" id="WP_145277011.1">
    <property type="nucleotide sequence ID" value="NZ_CP036272.1"/>
</dbReference>
<accession>A0A517T1R5</accession>
<dbReference type="Gene3D" id="2.160.20.20">
    <property type="match status" value="1"/>
</dbReference>
<reference evidence="4 5" key="1">
    <citation type="submission" date="2019-02" db="EMBL/GenBank/DDBJ databases">
        <title>Deep-cultivation of Planctomycetes and their phenomic and genomic characterization uncovers novel biology.</title>
        <authorList>
            <person name="Wiegand S."/>
            <person name="Jogler M."/>
            <person name="Boedeker C."/>
            <person name="Pinto D."/>
            <person name="Vollmers J."/>
            <person name="Rivas-Marin E."/>
            <person name="Kohn T."/>
            <person name="Peeters S.H."/>
            <person name="Heuer A."/>
            <person name="Rast P."/>
            <person name="Oberbeckmann S."/>
            <person name="Bunk B."/>
            <person name="Jeske O."/>
            <person name="Meyerdierks A."/>
            <person name="Storesund J.E."/>
            <person name="Kallscheuer N."/>
            <person name="Luecker S."/>
            <person name="Lage O.M."/>
            <person name="Pohl T."/>
            <person name="Merkel B.J."/>
            <person name="Hornburger P."/>
            <person name="Mueller R.-W."/>
            <person name="Bruemmer F."/>
            <person name="Labrenz M."/>
            <person name="Spormann A.M."/>
            <person name="Op den Camp H."/>
            <person name="Overmann J."/>
            <person name="Amann R."/>
            <person name="Jetten M.S.M."/>
            <person name="Mascher T."/>
            <person name="Medema M.H."/>
            <person name="Devos D.P."/>
            <person name="Kaster A.-K."/>
            <person name="Ovreas L."/>
            <person name="Rohde M."/>
            <person name="Galperin M.Y."/>
            <person name="Jogler C."/>
        </authorList>
    </citation>
    <scope>NUCLEOTIDE SEQUENCE [LARGE SCALE GENOMIC DNA]</scope>
    <source>
        <strain evidence="4 5">SV_7m_r</strain>
    </source>
</reference>
<feature type="signal peptide" evidence="2">
    <location>
        <begin position="1"/>
        <end position="24"/>
    </location>
</feature>
<dbReference type="AlphaFoldDB" id="A0A517T1R5"/>
<evidence type="ECO:0000313" key="5">
    <source>
        <dbReference type="Proteomes" id="UP000315003"/>
    </source>
</evidence>
<protein>
    <recommendedName>
        <fullName evidence="3">Right handed beta helix domain-containing protein</fullName>
    </recommendedName>
</protein>
<gene>
    <name evidence="4" type="ORF">SV7mr_48640</name>
</gene>
<dbReference type="InterPro" id="IPR051550">
    <property type="entry name" value="SCF-Subunits/Alg-Epimerases"/>
</dbReference>
<sequence length="547" mass="58188" precursor="true">MLNILRRHMTVALTLLALAQHSFADQLLVPSDYPTIQAAIDAAKANDTIMVAGGIYHERIKLKRGVTLKSVGDDSPGKSSLHRAETTILDGGGKTGQGAGVTMADHSTLDGFTVRNVGVFDESAWQKHHATQGNEQDHQHIGQPGTPGIDATNVSCRVINNIVHHNGYSGIAISGPQAAPRITKNTCFKNLGAGIASMNGSRALISENTCFQNFYAGIGHENASPTVTNNHCYENIRAGIGISEGACPVVRSNRCYRNRRAGIGTRSGAATKPIIEDNDCYENDMAGIGTEEHAAPIIRNNRCYKNLLAGIGSQDHATATIIGNECSQNQKAGIGQQSDAHTTLINNHCHDNQTAGIGFEACENGTATVIGNRVNNNQLVAVGIHSGWNVRLVNNQLSRETGLPPIVMIFAGASVQMSGNTIRGGGVAGIRVAGNLQADNNVINGIAVRPGGPPNFAIWALPDAKLIVRNNQIQRWRHGLYAEQATVTATENQISEFHNVAFAVKSLRGNPTITNNVITTKNPDAKIVGDASSDIHPEHNQLIIESP</sequence>
<dbReference type="PANTHER" id="PTHR22990">
    <property type="entry name" value="F-BOX ONLY PROTEIN"/>
    <property type="match status" value="1"/>
</dbReference>
<dbReference type="EMBL" id="CP036272">
    <property type="protein sequence ID" value="QDT62317.1"/>
    <property type="molecule type" value="Genomic_DNA"/>
</dbReference>
<keyword evidence="5" id="KW-1185">Reference proteome</keyword>
<dbReference type="Gene3D" id="2.160.20.10">
    <property type="entry name" value="Single-stranded right-handed beta-helix, Pectin lyase-like"/>
    <property type="match status" value="1"/>
</dbReference>
<dbReference type="Pfam" id="PF13229">
    <property type="entry name" value="Beta_helix"/>
    <property type="match status" value="3"/>
</dbReference>
<dbReference type="SMART" id="SM00710">
    <property type="entry name" value="PbH1"/>
    <property type="match status" value="11"/>
</dbReference>
<keyword evidence="2" id="KW-0732">Signal</keyword>
<evidence type="ECO:0000256" key="1">
    <source>
        <dbReference type="ARBA" id="ARBA00022737"/>
    </source>
</evidence>